<evidence type="ECO:0000259" key="1">
    <source>
        <dbReference type="Pfam" id="PF01408"/>
    </source>
</evidence>
<reference evidence="4" key="1">
    <citation type="submission" date="2017-08" db="EMBL/GenBank/DDBJ databases">
        <authorList>
            <person name="Varghese N."/>
            <person name="Submissions S."/>
        </authorList>
    </citation>
    <scope>NUCLEOTIDE SEQUENCE [LARGE SCALE GENOMIC DNA]</scope>
    <source>
        <strain evidence="4">JC22</strain>
    </source>
</reference>
<evidence type="ECO:0000313" key="3">
    <source>
        <dbReference type="EMBL" id="SOB91951.1"/>
    </source>
</evidence>
<dbReference type="Pfam" id="PF01408">
    <property type="entry name" value="GFO_IDH_MocA"/>
    <property type="match status" value="1"/>
</dbReference>
<sequence length="324" mass="37442">MENKSMLGIGIIGIGIVGERLLQAFKDHPRTEVVGIFDANEKRLVEVGENYGIEIFYDSIQLIESRKVDCIYLAVPPKFHYSLAKEIIKRGKHIICEKPLANSLLEAEEMLALAEQENIMHAMNFPTVYRPSFLTLQNHVKKGFLGELTRIEVQCYFPEWPRSWQNNNWIKSREQGGFIREVFPHYIEMIQRLFGDIENVCSYIEYPSNEDQCEKSTVAIATLIDGTPILFNAVSDIGMKENLKFTLRGTSGVLHHKNWTELWRETPDIKEQVILPSENHFTSFINDIIRNFNGEPTRLVTFREGVKIQMVLEKILEGCNCRKF</sequence>
<organism evidence="3 4">
    <name type="scientific">Ureibacillus xyleni</name>
    <dbReference type="NCBI Taxonomy" id="614648"/>
    <lineage>
        <taxon>Bacteria</taxon>
        <taxon>Bacillati</taxon>
        <taxon>Bacillota</taxon>
        <taxon>Bacilli</taxon>
        <taxon>Bacillales</taxon>
        <taxon>Caryophanaceae</taxon>
        <taxon>Ureibacillus</taxon>
    </lineage>
</organism>
<name>A0A285RD12_9BACL</name>
<dbReference type="InterPro" id="IPR000683">
    <property type="entry name" value="Gfo/Idh/MocA-like_OxRdtase_N"/>
</dbReference>
<dbReference type="InterPro" id="IPR051450">
    <property type="entry name" value="Gfo/Idh/MocA_Oxidoreductases"/>
</dbReference>
<dbReference type="Gene3D" id="3.40.50.720">
    <property type="entry name" value="NAD(P)-binding Rossmann-like Domain"/>
    <property type="match status" value="1"/>
</dbReference>
<dbReference type="Gene3D" id="3.30.360.10">
    <property type="entry name" value="Dihydrodipicolinate Reductase, domain 2"/>
    <property type="match status" value="1"/>
</dbReference>
<dbReference type="AlphaFoldDB" id="A0A285RD12"/>
<dbReference type="Proteomes" id="UP000219636">
    <property type="component" value="Unassembled WGS sequence"/>
</dbReference>
<dbReference type="GO" id="GO:0000166">
    <property type="term" value="F:nucleotide binding"/>
    <property type="evidence" value="ECO:0007669"/>
    <property type="project" value="InterPro"/>
</dbReference>
<dbReference type="InterPro" id="IPR055170">
    <property type="entry name" value="GFO_IDH_MocA-like_dom"/>
</dbReference>
<keyword evidence="4" id="KW-1185">Reference proteome</keyword>
<evidence type="ECO:0000259" key="2">
    <source>
        <dbReference type="Pfam" id="PF22725"/>
    </source>
</evidence>
<evidence type="ECO:0000313" key="4">
    <source>
        <dbReference type="Proteomes" id="UP000219636"/>
    </source>
</evidence>
<dbReference type="SUPFAM" id="SSF55347">
    <property type="entry name" value="Glyceraldehyde-3-phosphate dehydrogenase-like, C-terminal domain"/>
    <property type="match status" value="1"/>
</dbReference>
<dbReference type="Pfam" id="PF22725">
    <property type="entry name" value="GFO_IDH_MocA_C3"/>
    <property type="match status" value="1"/>
</dbReference>
<dbReference type="InterPro" id="IPR036291">
    <property type="entry name" value="NAD(P)-bd_dom_sf"/>
</dbReference>
<accession>A0A285RD12</accession>
<dbReference type="PANTHER" id="PTHR43377">
    <property type="entry name" value="BILIVERDIN REDUCTASE A"/>
    <property type="match status" value="1"/>
</dbReference>
<dbReference type="SUPFAM" id="SSF51735">
    <property type="entry name" value="NAD(P)-binding Rossmann-fold domains"/>
    <property type="match status" value="1"/>
</dbReference>
<dbReference type="RefSeq" id="WP_161946595.1">
    <property type="nucleotide sequence ID" value="NZ_OBMQ01000001.1"/>
</dbReference>
<proteinExistence type="predicted"/>
<dbReference type="EMBL" id="OBMQ01000001">
    <property type="protein sequence ID" value="SOB91951.1"/>
    <property type="molecule type" value="Genomic_DNA"/>
</dbReference>
<protein>
    <submittedName>
        <fullName evidence="3">Predicted dehydrogenase</fullName>
    </submittedName>
</protein>
<gene>
    <name evidence="3" type="ORF">SAMN05880501_101416</name>
</gene>
<feature type="domain" description="GFO/IDH/MocA-like oxidoreductase" evidence="2">
    <location>
        <begin position="133"/>
        <end position="254"/>
    </location>
</feature>
<feature type="domain" description="Gfo/Idh/MocA-like oxidoreductase N-terminal" evidence="1">
    <location>
        <begin position="8"/>
        <end position="122"/>
    </location>
</feature>
<dbReference type="PANTHER" id="PTHR43377:SF1">
    <property type="entry name" value="BILIVERDIN REDUCTASE A"/>
    <property type="match status" value="1"/>
</dbReference>